<dbReference type="EC" id="5.6.2.3" evidence="10"/>
<dbReference type="InterPro" id="IPR016136">
    <property type="entry name" value="DNA_helicase_N/primase_C"/>
</dbReference>
<dbReference type="SMART" id="SM00382">
    <property type="entry name" value="AAA"/>
    <property type="match status" value="1"/>
</dbReference>
<evidence type="ECO:0000256" key="3">
    <source>
        <dbReference type="ARBA" id="ARBA00022705"/>
    </source>
</evidence>
<dbReference type="GO" id="GO:0016787">
    <property type="term" value="F:hydrolase activity"/>
    <property type="evidence" value="ECO:0007669"/>
    <property type="project" value="UniProtKB-KW"/>
</dbReference>
<sequence length="441" mass="50460">MIKNNAVILEQELLCGLIQDNGLVTKCDSIKANMFQVEEHRKIYQVILEMIKKNMSVDLINLLSYSDKKTKEMGGITYITEIASCSPTNANFETKVSLLLDEYKKRVVYKMVNKVQELNTIDEMTEFINKTLESVYKSDVVKDLDICNPYEEYLNNLYADDDKGFKTGLYKLDETIGNLQRGRLVTLFARSGIGKSTLAIQIALNLILQSYKVIYGSGEMSVIEVLNKMAASKLNIEYQKMNKKILTAQEKDRVTSFINNLMNKGFYITNETNINKVISEIKLYKLNNGLDILFIDYINKYISGMNGMSLTEKIGQVTSQLKDLALKEDICIVLLAQANRRADINESKNISEKITESDIQDSARIEQDSDQVISIYRNKKFDNKKLRDKLAEDGLVDYSSRNADKNPECVNLTILKNRHGEKNTLAFRWEGEYSRVSNFIR</sequence>
<protein>
    <recommendedName>
        <fullName evidence="10">DNA 5'-3' helicase</fullName>
        <ecNumber evidence="10">5.6.2.3</ecNumber>
    </recommendedName>
</protein>
<keyword evidence="8" id="KW-0238">DNA-binding</keyword>
<gene>
    <name evidence="13" type="ORF">J2S18_001998</name>
</gene>
<comment type="caution">
    <text evidence="13">The sequence shown here is derived from an EMBL/GenBank/DDBJ whole genome shotgun (WGS) entry which is preliminary data.</text>
</comment>
<evidence type="ECO:0000256" key="8">
    <source>
        <dbReference type="ARBA" id="ARBA00023125"/>
    </source>
</evidence>
<evidence type="ECO:0000256" key="10">
    <source>
        <dbReference type="ARBA" id="ARBA00044969"/>
    </source>
</evidence>
<dbReference type="GO" id="GO:0003678">
    <property type="term" value="F:DNA helicase activity"/>
    <property type="evidence" value="ECO:0007669"/>
    <property type="project" value="UniProtKB-EC"/>
</dbReference>
<keyword evidence="2" id="KW-0639">Primosome</keyword>
<keyword evidence="14" id="KW-1185">Reference proteome</keyword>
<evidence type="ECO:0000256" key="11">
    <source>
        <dbReference type="ARBA" id="ARBA00048954"/>
    </source>
</evidence>
<keyword evidence="5 13" id="KW-0378">Hydrolase</keyword>
<dbReference type="PANTHER" id="PTHR30153">
    <property type="entry name" value="REPLICATIVE DNA HELICASE DNAB"/>
    <property type="match status" value="1"/>
</dbReference>
<keyword evidence="4" id="KW-0547">Nucleotide-binding</keyword>
<dbReference type="InterPro" id="IPR007694">
    <property type="entry name" value="DNA_helicase_DnaB-like_C"/>
</dbReference>
<dbReference type="InterPro" id="IPR027417">
    <property type="entry name" value="P-loop_NTPase"/>
</dbReference>
<evidence type="ECO:0000256" key="4">
    <source>
        <dbReference type="ARBA" id="ARBA00022741"/>
    </source>
</evidence>
<evidence type="ECO:0000313" key="13">
    <source>
        <dbReference type="EMBL" id="MDQ0150062.1"/>
    </source>
</evidence>
<evidence type="ECO:0000256" key="2">
    <source>
        <dbReference type="ARBA" id="ARBA00022515"/>
    </source>
</evidence>
<name>A0ABT9UUR8_9FIRM</name>
<dbReference type="Gene3D" id="3.40.50.300">
    <property type="entry name" value="P-loop containing nucleotide triphosphate hydrolases"/>
    <property type="match status" value="1"/>
</dbReference>
<dbReference type="Proteomes" id="UP001228504">
    <property type="component" value="Unassembled WGS sequence"/>
</dbReference>
<evidence type="ECO:0000256" key="7">
    <source>
        <dbReference type="ARBA" id="ARBA00022840"/>
    </source>
</evidence>
<comment type="similarity">
    <text evidence="1">Belongs to the helicase family. DnaB subfamily.</text>
</comment>
<keyword evidence="9" id="KW-0413">Isomerase</keyword>
<reference evidence="13 14" key="1">
    <citation type="submission" date="2023-07" db="EMBL/GenBank/DDBJ databases">
        <title>Genomic Encyclopedia of Type Strains, Phase IV (KMG-IV): sequencing the most valuable type-strain genomes for metagenomic binning, comparative biology and taxonomic classification.</title>
        <authorList>
            <person name="Goeker M."/>
        </authorList>
    </citation>
    <scope>NUCLEOTIDE SEQUENCE [LARGE SCALE GENOMIC DNA]</scope>
    <source>
        <strain evidence="13 14">DSM 20694</strain>
    </source>
</reference>
<evidence type="ECO:0000256" key="9">
    <source>
        <dbReference type="ARBA" id="ARBA00023235"/>
    </source>
</evidence>
<feature type="domain" description="SF4 helicase" evidence="12">
    <location>
        <begin position="158"/>
        <end position="441"/>
    </location>
</feature>
<evidence type="ECO:0000256" key="1">
    <source>
        <dbReference type="ARBA" id="ARBA00008428"/>
    </source>
</evidence>
<dbReference type="Pfam" id="PF00772">
    <property type="entry name" value="DnaB"/>
    <property type="match status" value="1"/>
</dbReference>
<evidence type="ECO:0000313" key="14">
    <source>
        <dbReference type="Proteomes" id="UP001228504"/>
    </source>
</evidence>
<dbReference type="InterPro" id="IPR007693">
    <property type="entry name" value="DNA_helicase_DnaB-like_N"/>
</dbReference>
<dbReference type="Gene3D" id="1.10.860.10">
    <property type="entry name" value="DNAb Helicase, Chain A"/>
    <property type="match status" value="1"/>
</dbReference>
<dbReference type="RefSeq" id="WP_307486393.1">
    <property type="nucleotide sequence ID" value="NZ_JAUSUF010000006.1"/>
</dbReference>
<comment type="catalytic activity">
    <reaction evidence="11">
        <text>ATP + H2O = ADP + phosphate + H(+)</text>
        <dbReference type="Rhea" id="RHEA:13065"/>
        <dbReference type="ChEBI" id="CHEBI:15377"/>
        <dbReference type="ChEBI" id="CHEBI:15378"/>
        <dbReference type="ChEBI" id="CHEBI:30616"/>
        <dbReference type="ChEBI" id="CHEBI:43474"/>
        <dbReference type="ChEBI" id="CHEBI:456216"/>
        <dbReference type="EC" id="5.6.2.3"/>
    </reaction>
</comment>
<keyword evidence="7" id="KW-0067">ATP-binding</keyword>
<dbReference type="PANTHER" id="PTHR30153:SF2">
    <property type="entry name" value="REPLICATIVE DNA HELICASE"/>
    <property type="match status" value="1"/>
</dbReference>
<evidence type="ECO:0000256" key="6">
    <source>
        <dbReference type="ARBA" id="ARBA00022806"/>
    </source>
</evidence>
<proteinExistence type="inferred from homology"/>
<dbReference type="SUPFAM" id="SSF48024">
    <property type="entry name" value="N-terminal domain of DnaB helicase"/>
    <property type="match status" value="1"/>
</dbReference>
<keyword evidence="3" id="KW-0235">DNA replication</keyword>
<organism evidence="13 14">
    <name type="scientific">Eubacterium multiforme</name>
    <dbReference type="NCBI Taxonomy" id="83339"/>
    <lineage>
        <taxon>Bacteria</taxon>
        <taxon>Bacillati</taxon>
        <taxon>Bacillota</taxon>
        <taxon>Clostridia</taxon>
        <taxon>Eubacteriales</taxon>
        <taxon>Eubacteriaceae</taxon>
        <taxon>Eubacterium</taxon>
    </lineage>
</organism>
<dbReference type="PROSITE" id="PS51199">
    <property type="entry name" value="SF4_HELICASE"/>
    <property type="match status" value="1"/>
</dbReference>
<dbReference type="EMBL" id="JAUSUF010000006">
    <property type="protein sequence ID" value="MDQ0150062.1"/>
    <property type="molecule type" value="Genomic_DNA"/>
</dbReference>
<evidence type="ECO:0000256" key="5">
    <source>
        <dbReference type="ARBA" id="ARBA00022801"/>
    </source>
</evidence>
<dbReference type="SUPFAM" id="SSF52540">
    <property type="entry name" value="P-loop containing nucleoside triphosphate hydrolases"/>
    <property type="match status" value="1"/>
</dbReference>
<keyword evidence="6 13" id="KW-0347">Helicase</keyword>
<dbReference type="Pfam" id="PF03796">
    <property type="entry name" value="DnaB_C"/>
    <property type="match status" value="1"/>
</dbReference>
<dbReference type="InterPro" id="IPR003593">
    <property type="entry name" value="AAA+_ATPase"/>
</dbReference>
<evidence type="ECO:0000259" key="12">
    <source>
        <dbReference type="PROSITE" id="PS51199"/>
    </source>
</evidence>
<dbReference type="InterPro" id="IPR036185">
    <property type="entry name" value="DNA_heli_DnaB-like_N_sf"/>
</dbReference>
<accession>A0ABT9UUR8</accession>